<sequence length="164" mass="18565">MSESTKLIEAVAAIYRRKGKKTLTEEEIKFTASMELRWFSPDRANTFFRNAMRKGLLVAKDGRYAPSFDVNSRAIRQTIRPDESVADEPEDVVSEIADLISLKLGLGRTEAMSRINRIRKEMDVETPAAAVMAGLREGIDMTEYAKIALDDMVKTYAEKRREGK</sequence>
<protein>
    <submittedName>
        <fullName evidence="2">DUF2240 family protein</fullName>
    </submittedName>
</protein>
<dbReference type="Proteomes" id="UP000716004">
    <property type="component" value="Unassembled WGS sequence"/>
</dbReference>
<dbReference type="EMBL" id="JAGVSJ010000019">
    <property type="protein sequence ID" value="MBX8632267.1"/>
    <property type="molecule type" value="Genomic_DNA"/>
</dbReference>
<reference evidence="2" key="1">
    <citation type="submission" date="2021-05" db="EMBL/GenBank/DDBJ databases">
        <title>Genomic insights into ecological role and evolution of a novel Thermoplasmata order Candidatus Sysuiplasmatales.</title>
        <authorList>
            <person name="Yuan Y."/>
        </authorList>
    </citation>
    <scope>NUCLEOTIDE SEQUENCE</scope>
    <source>
        <strain evidence="2">TUT19-bin139</strain>
        <strain evidence="1">YP2-bin.285</strain>
    </source>
</reference>
<organism evidence="2 3">
    <name type="scientific">Candidatus Sysuiplasma superficiale</name>
    <dbReference type="NCBI Taxonomy" id="2823368"/>
    <lineage>
        <taxon>Archaea</taxon>
        <taxon>Methanobacteriati</taxon>
        <taxon>Thermoplasmatota</taxon>
        <taxon>Thermoplasmata</taxon>
        <taxon>Candidatus Sysuiplasmatales</taxon>
        <taxon>Candidatus Sysuiplasmataceae</taxon>
        <taxon>Candidatus Sysuiplasma</taxon>
    </lineage>
</organism>
<evidence type="ECO:0000313" key="2">
    <source>
        <dbReference type="EMBL" id="MBX8644117.1"/>
    </source>
</evidence>
<dbReference type="Proteomes" id="UP000750197">
    <property type="component" value="Unassembled WGS sequence"/>
</dbReference>
<dbReference type="EMBL" id="JAHEAC010000039">
    <property type="protein sequence ID" value="MBX8644117.1"/>
    <property type="molecule type" value="Genomic_DNA"/>
</dbReference>
<name>A0A8J7YU29_9ARCH</name>
<dbReference type="AlphaFoldDB" id="A0A8J7YU29"/>
<comment type="caution">
    <text evidence="2">The sequence shown here is derived from an EMBL/GenBank/DDBJ whole genome shotgun (WGS) entry which is preliminary data.</text>
</comment>
<dbReference type="Pfam" id="PF09999">
    <property type="entry name" value="DUF2240"/>
    <property type="match status" value="1"/>
</dbReference>
<gene>
    <name evidence="1" type="ORF">J9259_07120</name>
    <name evidence="2" type="ORF">KIY12_05260</name>
</gene>
<evidence type="ECO:0000313" key="3">
    <source>
        <dbReference type="Proteomes" id="UP000750197"/>
    </source>
</evidence>
<accession>A0A8J7YU29</accession>
<proteinExistence type="predicted"/>
<evidence type="ECO:0000313" key="1">
    <source>
        <dbReference type="EMBL" id="MBX8632267.1"/>
    </source>
</evidence>
<dbReference type="InterPro" id="IPR018716">
    <property type="entry name" value="DUF2240"/>
</dbReference>